<dbReference type="EMBL" id="CAFBPM010000043">
    <property type="protein sequence ID" value="CAB5033354.1"/>
    <property type="molecule type" value="Genomic_DNA"/>
</dbReference>
<evidence type="ECO:0000313" key="3">
    <source>
        <dbReference type="EMBL" id="CAB4831703.1"/>
    </source>
</evidence>
<keyword evidence="2" id="KW-0812">Transmembrane</keyword>
<evidence type="ECO:0000313" key="4">
    <source>
        <dbReference type="EMBL" id="CAB4884009.1"/>
    </source>
</evidence>
<gene>
    <name evidence="3" type="ORF">UFOPK3164_01253</name>
    <name evidence="4" type="ORF">UFOPK3427_01828</name>
    <name evidence="5" type="ORF">UFOPK4112_01920</name>
</gene>
<dbReference type="EMBL" id="CAFABE010000064">
    <property type="protein sequence ID" value="CAB4831703.1"/>
    <property type="molecule type" value="Genomic_DNA"/>
</dbReference>
<name>A0A6J7AG47_9ZZZZ</name>
<evidence type="ECO:0000256" key="1">
    <source>
        <dbReference type="SAM" id="MobiDB-lite"/>
    </source>
</evidence>
<dbReference type="EMBL" id="CAFBLT010000004">
    <property type="protein sequence ID" value="CAB4884009.1"/>
    <property type="molecule type" value="Genomic_DNA"/>
</dbReference>
<feature type="transmembrane region" description="Helical" evidence="2">
    <location>
        <begin position="30"/>
        <end position="51"/>
    </location>
</feature>
<keyword evidence="2" id="KW-0472">Membrane</keyword>
<organism evidence="3">
    <name type="scientific">freshwater metagenome</name>
    <dbReference type="NCBI Taxonomy" id="449393"/>
    <lineage>
        <taxon>unclassified sequences</taxon>
        <taxon>metagenomes</taxon>
        <taxon>ecological metagenomes</taxon>
    </lineage>
</organism>
<evidence type="ECO:0000256" key="2">
    <source>
        <dbReference type="SAM" id="Phobius"/>
    </source>
</evidence>
<proteinExistence type="predicted"/>
<dbReference type="AlphaFoldDB" id="A0A6J7AG47"/>
<keyword evidence="2" id="KW-1133">Transmembrane helix</keyword>
<evidence type="ECO:0000313" key="5">
    <source>
        <dbReference type="EMBL" id="CAB5033354.1"/>
    </source>
</evidence>
<reference evidence="3" key="1">
    <citation type="submission" date="2020-05" db="EMBL/GenBank/DDBJ databases">
        <authorList>
            <person name="Chiriac C."/>
            <person name="Salcher M."/>
            <person name="Ghai R."/>
            <person name="Kavagutti S V."/>
        </authorList>
    </citation>
    <scope>NUCLEOTIDE SEQUENCE</scope>
</reference>
<protein>
    <submittedName>
        <fullName evidence="3">Unannotated protein</fullName>
    </submittedName>
</protein>
<feature type="region of interest" description="Disordered" evidence="1">
    <location>
        <begin position="1"/>
        <end position="21"/>
    </location>
</feature>
<sequence length="205" mass="21691">MSVDTPPQIERDKRGRPLPPPGVAPTSLKLALVVPVFAVLMLGVVIVSNVVTSDTPPAKSVVPIADSSAGLTVSSINPFAPFVAAGEPVDDILNSVVIPDGSTQIRQIHTGGQVTSFDVAFLYSTTSSQGSLYSFFHSQMAARGWKIFSTGAPTGGKGIEILAQKAGTDGWYWEEGVIIHPTTFNAQNEQITTYTIRLYQASSNA</sequence>
<accession>A0A6J7AG47</accession>